<dbReference type="HOGENOM" id="CLU_000604_1_1_5"/>
<feature type="domain" description="ABC transporter" evidence="4">
    <location>
        <begin position="5"/>
        <end position="236"/>
    </location>
</feature>
<dbReference type="Proteomes" id="UP000000245">
    <property type="component" value="Chromosome"/>
</dbReference>
<dbReference type="SUPFAM" id="SSF52540">
    <property type="entry name" value="P-loop containing nucleoside triphosphate hydrolases"/>
    <property type="match status" value="1"/>
</dbReference>
<keyword evidence="1" id="KW-0813">Transport</keyword>
<keyword evidence="6" id="KW-1185">Reference proteome</keyword>
<gene>
    <name evidence="5" type="ordered locus">Acry_0299</name>
</gene>
<dbReference type="eggNOG" id="COG3842">
    <property type="taxonomic scope" value="Bacteria"/>
</dbReference>
<dbReference type="GO" id="GO:0005524">
    <property type="term" value="F:ATP binding"/>
    <property type="evidence" value="ECO:0007669"/>
    <property type="project" value="UniProtKB-KW"/>
</dbReference>
<dbReference type="InterPro" id="IPR003439">
    <property type="entry name" value="ABC_transporter-like_ATP-bd"/>
</dbReference>
<dbReference type="Pfam" id="PF00005">
    <property type="entry name" value="ABC_tran"/>
    <property type="match status" value="1"/>
</dbReference>
<evidence type="ECO:0000256" key="2">
    <source>
        <dbReference type="ARBA" id="ARBA00022741"/>
    </source>
</evidence>
<keyword evidence="3" id="KW-0067">ATP-binding</keyword>
<dbReference type="STRING" id="349163.Acry_0299"/>
<dbReference type="KEGG" id="acr:Acry_0299"/>
<sequence length="349" mass="35958">MSAALAIDGVAVQRGGRLVVEEASLGLAHGECVVLAGESGSGKTSLLRVIGGLDRPARGTIRIGGAVVDDAAATFIRPESRGLGMVFQDFALWPHLSVLENVAVVIRDRAGRDRKALALLDRFGVASCAGRLPATLSGGQQQRVGLARALAAAPRLLMLDEPFSSLDVETRETLRTELRALIVESGLSALCISHDPADIARLADRVAVLEDRRLTACTTPDAMFARPATPYAARLAGLCGGVRVPARGEGSDAAIALGGAQLAIPGGAARLAGAAQALLFWPRGALSLAAEGVPATCIGAHFEAGHWQALLRLDGLAAPVPVQCAAPPPRGAVALRVAADRLHLFPFSG</sequence>
<dbReference type="InterPro" id="IPR017871">
    <property type="entry name" value="ABC_transporter-like_CS"/>
</dbReference>
<dbReference type="AlphaFoldDB" id="A5FV94"/>
<evidence type="ECO:0000256" key="3">
    <source>
        <dbReference type="ARBA" id="ARBA00022840"/>
    </source>
</evidence>
<keyword evidence="2" id="KW-0547">Nucleotide-binding</keyword>
<evidence type="ECO:0000256" key="1">
    <source>
        <dbReference type="ARBA" id="ARBA00022448"/>
    </source>
</evidence>
<dbReference type="PANTHER" id="PTHR42781:SF4">
    <property type="entry name" value="SPERMIDINE_PUTRESCINE IMPORT ATP-BINDING PROTEIN POTA"/>
    <property type="match status" value="1"/>
</dbReference>
<accession>A5FV94</accession>
<organism evidence="5 6">
    <name type="scientific">Acidiphilium cryptum (strain JF-5)</name>
    <dbReference type="NCBI Taxonomy" id="349163"/>
    <lineage>
        <taxon>Bacteria</taxon>
        <taxon>Pseudomonadati</taxon>
        <taxon>Pseudomonadota</taxon>
        <taxon>Alphaproteobacteria</taxon>
        <taxon>Acetobacterales</taxon>
        <taxon>Acidocellaceae</taxon>
        <taxon>Acidiphilium</taxon>
    </lineage>
</organism>
<dbReference type="PANTHER" id="PTHR42781">
    <property type="entry name" value="SPERMIDINE/PUTRESCINE IMPORT ATP-BINDING PROTEIN POTA"/>
    <property type="match status" value="1"/>
</dbReference>
<name>A5FV94_ACICJ</name>
<dbReference type="GO" id="GO:0016887">
    <property type="term" value="F:ATP hydrolysis activity"/>
    <property type="evidence" value="ECO:0007669"/>
    <property type="project" value="InterPro"/>
</dbReference>
<proteinExistence type="predicted"/>
<dbReference type="PROSITE" id="PS00211">
    <property type="entry name" value="ABC_TRANSPORTER_1"/>
    <property type="match status" value="1"/>
</dbReference>
<dbReference type="PROSITE" id="PS50893">
    <property type="entry name" value="ABC_TRANSPORTER_2"/>
    <property type="match status" value="1"/>
</dbReference>
<dbReference type="PROSITE" id="PS00675">
    <property type="entry name" value="SIGMA54_INTERACT_1"/>
    <property type="match status" value="1"/>
</dbReference>
<dbReference type="RefSeq" id="WP_011941427.1">
    <property type="nucleotide sequence ID" value="NC_009484.1"/>
</dbReference>
<dbReference type="Gene3D" id="3.40.50.300">
    <property type="entry name" value="P-loop containing nucleotide triphosphate hydrolases"/>
    <property type="match status" value="1"/>
</dbReference>
<evidence type="ECO:0000313" key="6">
    <source>
        <dbReference type="Proteomes" id="UP000000245"/>
    </source>
</evidence>
<protein>
    <submittedName>
        <fullName evidence="5">ABC transporter related protein</fullName>
    </submittedName>
</protein>
<reference evidence="5 6" key="1">
    <citation type="submission" date="2007-05" db="EMBL/GenBank/DDBJ databases">
        <title>Complete sequence of chromosome of Acidiphilium cryptum JF-5.</title>
        <authorList>
            <consortium name="US DOE Joint Genome Institute"/>
            <person name="Copeland A."/>
            <person name="Lucas S."/>
            <person name="Lapidus A."/>
            <person name="Barry K."/>
            <person name="Detter J.C."/>
            <person name="Glavina del Rio T."/>
            <person name="Hammon N."/>
            <person name="Israni S."/>
            <person name="Dalin E."/>
            <person name="Tice H."/>
            <person name="Pitluck S."/>
            <person name="Sims D."/>
            <person name="Brettin T."/>
            <person name="Bruce D."/>
            <person name="Han C."/>
            <person name="Schmutz J."/>
            <person name="Larimer F."/>
            <person name="Land M."/>
            <person name="Hauser L."/>
            <person name="Kyrpides N."/>
            <person name="Kim E."/>
            <person name="Magnuson T."/>
            <person name="Richardson P."/>
        </authorList>
    </citation>
    <scope>NUCLEOTIDE SEQUENCE [LARGE SCALE GENOMIC DNA]</scope>
    <source>
        <strain evidence="5 6">JF-5</strain>
    </source>
</reference>
<evidence type="ECO:0000259" key="4">
    <source>
        <dbReference type="PROSITE" id="PS50893"/>
    </source>
</evidence>
<dbReference type="InterPro" id="IPR027417">
    <property type="entry name" value="P-loop_NTPase"/>
</dbReference>
<dbReference type="SMART" id="SM00382">
    <property type="entry name" value="AAA"/>
    <property type="match status" value="1"/>
</dbReference>
<dbReference type="EMBL" id="CP000697">
    <property type="protein sequence ID" value="ABQ29526.1"/>
    <property type="molecule type" value="Genomic_DNA"/>
</dbReference>
<dbReference type="InterPro" id="IPR003593">
    <property type="entry name" value="AAA+_ATPase"/>
</dbReference>
<dbReference type="InterPro" id="IPR025662">
    <property type="entry name" value="Sigma_54_int_dom_ATP-bd_1"/>
</dbReference>
<dbReference type="InterPro" id="IPR050093">
    <property type="entry name" value="ABC_SmlMolc_Importer"/>
</dbReference>
<evidence type="ECO:0000313" key="5">
    <source>
        <dbReference type="EMBL" id="ABQ29526.1"/>
    </source>
</evidence>